<dbReference type="EMBL" id="UYRR01035421">
    <property type="protein sequence ID" value="VDK64567.1"/>
    <property type="molecule type" value="Genomic_DNA"/>
</dbReference>
<name>A0A0M3KDD0_ANISI</name>
<dbReference type="GO" id="GO:0019899">
    <property type="term" value="F:enzyme binding"/>
    <property type="evidence" value="ECO:0007669"/>
    <property type="project" value="UniProtKB-ARBA"/>
</dbReference>
<sequence length="240" mass="26854">MGSRMEEEGKPRFVRPLRNISVNEGEPAHLDCIVVGYPEPKVVWHKEEVTVKESERIKLRFEGDQCSLDITETQPSDTGLYTAKASNTFGEATNFCRLTVSSPMRAAPPPTPPKPKPISIAPSFVPPLSNQHLREGQRAMLQVRVLGEPAPQVHWSFNERPVQPSSMDMKIVEDANGWSRLIIESVRTEHSGMYTIVAQVRVLVLYSTACLCHLHFYAPLFLNLNSILNYSSVSICDSAH</sequence>
<dbReference type="Gene3D" id="2.60.40.10">
    <property type="entry name" value="Immunoglobulins"/>
    <property type="match status" value="2"/>
</dbReference>
<reference evidence="9" key="1">
    <citation type="submission" date="2017-02" db="UniProtKB">
        <authorList>
            <consortium name="WormBaseParasite"/>
        </authorList>
    </citation>
    <scope>IDENTIFICATION</scope>
</reference>
<keyword evidence="8" id="KW-1185">Reference proteome</keyword>
<feature type="domain" description="Ig-like" evidence="6">
    <location>
        <begin position="11"/>
        <end position="101"/>
    </location>
</feature>
<evidence type="ECO:0000256" key="3">
    <source>
        <dbReference type="ARBA" id="ARBA00022737"/>
    </source>
</evidence>
<keyword evidence="2" id="KW-0963">Cytoplasm</keyword>
<evidence type="ECO:0000256" key="2">
    <source>
        <dbReference type="ARBA" id="ARBA00022490"/>
    </source>
</evidence>
<dbReference type="InterPro" id="IPR036179">
    <property type="entry name" value="Ig-like_dom_sf"/>
</dbReference>
<protein>
    <submittedName>
        <fullName evidence="9">Hemicentin-1 (inferred by orthology to a human protein)</fullName>
    </submittedName>
</protein>
<dbReference type="InterPro" id="IPR007110">
    <property type="entry name" value="Ig-like_dom"/>
</dbReference>
<keyword evidence="5" id="KW-0393">Immunoglobulin domain</keyword>
<evidence type="ECO:0000259" key="6">
    <source>
        <dbReference type="PROSITE" id="PS50835"/>
    </source>
</evidence>
<comment type="subcellular location">
    <subcellularLocation>
        <location evidence="1">Cytoplasm</location>
    </subcellularLocation>
</comment>
<proteinExistence type="predicted"/>
<feature type="domain" description="Ig-like" evidence="6">
    <location>
        <begin position="122"/>
        <end position="195"/>
    </location>
</feature>
<evidence type="ECO:0000256" key="5">
    <source>
        <dbReference type="ARBA" id="ARBA00023319"/>
    </source>
</evidence>
<gene>
    <name evidence="7" type="ORF">ASIM_LOCUS18378</name>
</gene>
<evidence type="ECO:0000256" key="4">
    <source>
        <dbReference type="ARBA" id="ARBA00023157"/>
    </source>
</evidence>
<dbReference type="FunFam" id="2.60.40.10:FF:000425">
    <property type="entry name" value="Myosin light chain kinase"/>
    <property type="match status" value="1"/>
</dbReference>
<dbReference type="FunFam" id="2.60.40.10:FF:000032">
    <property type="entry name" value="palladin isoform X1"/>
    <property type="match status" value="1"/>
</dbReference>
<evidence type="ECO:0000313" key="8">
    <source>
        <dbReference type="Proteomes" id="UP000267096"/>
    </source>
</evidence>
<dbReference type="GO" id="GO:0031672">
    <property type="term" value="C:A band"/>
    <property type="evidence" value="ECO:0007669"/>
    <property type="project" value="UniProtKB-ARBA"/>
</dbReference>
<accession>A0A0M3KDD0</accession>
<dbReference type="Proteomes" id="UP000267096">
    <property type="component" value="Unassembled WGS sequence"/>
</dbReference>
<dbReference type="SMART" id="SM00408">
    <property type="entry name" value="IGc2"/>
    <property type="match status" value="2"/>
</dbReference>
<keyword evidence="4" id="KW-1015">Disulfide bond</keyword>
<dbReference type="WBParaSite" id="ASIM_0001898301-mRNA-1">
    <property type="protein sequence ID" value="ASIM_0001898301-mRNA-1"/>
    <property type="gene ID" value="ASIM_0001898301"/>
</dbReference>
<dbReference type="SMART" id="SM00409">
    <property type="entry name" value="IG"/>
    <property type="match status" value="2"/>
</dbReference>
<dbReference type="PANTHER" id="PTHR47633">
    <property type="entry name" value="IMMUNOGLOBULIN"/>
    <property type="match status" value="1"/>
</dbReference>
<evidence type="ECO:0000313" key="7">
    <source>
        <dbReference type="EMBL" id="VDK64567.1"/>
    </source>
</evidence>
<dbReference type="InterPro" id="IPR013098">
    <property type="entry name" value="Ig_I-set"/>
</dbReference>
<reference evidence="7 8" key="2">
    <citation type="submission" date="2018-11" db="EMBL/GenBank/DDBJ databases">
        <authorList>
            <consortium name="Pathogen Informatics"/>
        </authorList>
    </citation>
    <scope>NUCLEOTIDE SEQUENCE [LARGE SCALE GENOMIC DNA]</scope>
</reference>
<dbReference type="AlphaFoldDB" id="A0A0M3KDD0"/>
<dbReference type="PROSITE" id="PS50835">
    <property type="entry name" value="IG_LIKE"/>
    <property type="match status" value="2"/>
</dbReference>
<keyword evidence="3" id="KW-0677">Repeat</keyword>
<dbReference type="SUPFAM" id="SSF48726">
    <property type="entry name" value="Immunoglobulin"/>
    <property type="match status" value="2"/>
</dbReference>
<organism evidence="9">
    <name type="scientific">Anisakis simplex</name>
    <name type="common">Herring worm</name>
    <dbReference type="NCBI Taxonomy" id="6269"/>
    <lineage>
        <taxon>Eukaryota</taxon>
        <taxon>Metazoa</taxon>
        <taxon>Ecdysozoa</taxon>
        <taxon>Nematoda</taxon>
        <taxon>Chromadorea</taxon>
        <taxon>Rhabditida</taxon>
        <taxon>Spirurina</taxon>
        <taxon>Ascaridomorpha</taxon>
        <taxon>Ascaridoidea</taxon>
        <taxon>Anisakidae</taxon>
        <taxon>Anisakis</taxon>
        <taxon>Anisakis simplex complex</taxon>
    </lineage>
</organism>
<dbReference type="Pfam" id="PF07679">
    <property type="entry name" value="I-set"/>
    <property type="match status" value="2"/>
</dbReference>
<dbReference type="OrthoDB" id="114660at2759"/>
<dbReference type="InterPro" id="IPR003598">
    <property type="entry name" value="Ig_sub2"/>
</dbReference>
<evidence type="ECO:0000256" key="1">
    <source>
        <dbReference type="ARBA" id="ARBA00004496"/>
    </source>
</evidence>
<dbReference type="InterPro" id="IPR003599">
    <property type="entry name" value="Ig_sub"/>
</dbReference>
<dbReference type="InterPro" id="IPR013783">
    <property type="entry name" value="Ig-like_fold"/>
</dbReference>
<evidence type="ECO:0000313" key="9">
    <source>
        <dbReference type="WBParaSite" id="ASIM_0001898301-mRNA-1"/>
    </source>
</evidence>